<evidence type="ECO:0000313" key="3">
    <source>
        <dbReference type="Proteomes" id="UP000176938"/>
    </source>
</evidence>
<feature type="transmembrane region" description="Helical" evidence="1">
    <location>
        <begin position="7"/>
        <end position="30"/>
    </location>
</feature>
<keyword evidence="1" id="KW-0812">Transmembrane</keyword>
<evidence type="ECO:0000256" key="1">
    <source>
        <dbReference type="SAM" id="Phobius"/>
    </source>
</evidence>
<dbReference type="GO" id="GO:0005886">
    <property type="term" value="C:plasma membrane"/>
    <property type="evidence" value="ECO:0007669"/>
    <property type="project" value="TreeGrafter"/>
</dbReference>
<dbReference type="PANTHER" id="PTHR30441">
    <property type="entry name" value="DUF748 DOMAIN-CONTAINING PROTEIN"/>
    <property type="match status" value="1"/>
</dbReference>
<dbReference type="GO" id="GO:0090313">
    <property type="term" value="P:regulation of protein targeting to membrane"/>
    <property type="evidence" value="ECO:0007669"/>
    <property type="project" value="TreeGrafter"/>
</dbReference>
<sequence>MKKLLKWAGVIIGSLVGLLIIGAIALPFVLPLEKIKELVTARLSEAIHREIKVEKVSFNLFSGIKLEKLSVSNREGFAKKPFVSADAIELRYAFWPLFNRQIIVKEFRLVKPEILIEKNAGGTSNYSDMTGSGEKRRTQKVGHGTQEEKKQGFSLVIDTFSVHQGHITYSDYGTKTSSEIKNANLTISGIALALVKPIDFKFSAVAVYQKKDLPLSLAGKLGIDLKKDKISLAPLTLNVAGEKADFTAYLAGLKTTPSVNFTLSSKKLSLDPLLALFAAGAPAEKKKANKGELTKIVDNATKAVSPQYRVNGRINIENLAVQNFKLDKVDLLISLANKQVSLDVKEIVLYDGKLSGLARINLAISGLSYNLKNLKLAGFNSTPFVNALIETFLTSQPDYKDLIDKVYGKLDLALSLAGQGVEPQDVFANAIGNGSFSLTGAELKRLKTLAEIGRVIKSNSLQNDIKLKDLRAAFLLNKRVLNTKQIRFDSKDVKANFAGGADLGNQQWVPGNRLSLRLSPDATKGLAKEFSLFRDKDGWFELTVEMTGSLTKPVPKPILDKPIEQALGKIKLKIEAKEVEIKQQVQTEIDKKAEAAKKTIEDEAKKKLKELIRF</sequence>
<dbReference type="InterPro" id="IPR052894">
    <property type="entry name" value="AsmA-related"/>
</dbReference>
<accession>A0A1F4RFL3</accession>
<organism evidence="2 3">
    <name type="scientific">candidate division WOR-1 bacterium RIFCSPLOWO2_02_FULL_46_20</name>
    <dbReference type="NCBI Taxonomy" id="1802567"/>
    <lineage>
        <taxon>Bacteria</taxon>
        <taxon>Bacillati</taxon>
        <taxon>Saganbacteria</taxon>
    </lineage>
</organism>
<dbReference type="Pfam" id="PF05359">
    <property type="entry name" value="DUF748"/>
    <property type="match status" value="1"/>
</dbReference>
<keyword evidence="1" id="KW-1133">Transmembrane helix</keyword>
<evidence type="ECO:0000313" key="2">
    <source>
        <dbReference type="EMBL" id="OGC06975.1"/>
    </source>
</evidence>
<dbReference type="InterPro" id="IPR008023">
    <property type="entry name" value="DUF748"/>
</dbReference>
<reference evidence="2 3" key="1">
    <citation type="journal article" date="2016" name="Nat. Commun.">
        <title>Thousands of microbial genomes shed light on interconnected biogeochemical processes in an aquifer system.</title>
        <authorList>
            <person name="Anantharaman K."/>
            <person name="Brown C.T."/>
            <person name="Hug L.A."/>
            <person name="Sharon I."/>
            <person name="Castelle C.J."/>
            <person name="Probst A.J."/>
            <person name="Thomas B.C."/>
            <person name="Singh A."/>
            <person name="Wilkins M.J."/>
            <person name="Karaoz U."/>
            <person name="Brodie E.L."/>
            <person name="Williams K.H."/>
            <person name="Hubbard S.S."/>
            <person name="Banfield J.F."/>
        </authorList>
    </citation>
    <scope>NUCLEOTIDE SEQUENCE [LARGE SCALE GENOMIC DNA]</scope>
</reference>
<dbReference type="Proteomes" id="UP000176938">
    <property type="component" value="Unassembled WGS sequence"/>
</dbReference>
<protein>
    <recommendedName>
        <fullName evidence="4">AsmA domain-containing protein</fullName>
    </recommendedName>
</protein>
<dbReference type="AlphaFoldDB" id="A0A1F4RFL3"/>
<dbReference type="PANTHER" id="PTHR30441:SF8">
    <property type="entry name" value="DUF748 DOMAIN-CONTAINING PROTEIN"/>
    <property type="match status" value="1"/>
</dbReference>
<name>A0A1F4RFL3_UNCSA</name>
<evidence type="ECO:0008006" key="4">
    <source>
        <dbReference type="Google" id="ProtNLM"/>
    </source>
</evidence>
<gene>
    <name evidence="2" type="ORF">A3H38_00390</name>
</gene>
<keyword evidence="1" id="KW-0472">Membrane</keyword>
<comment type="caution">
    <text evidence="2">The sequence shown here is derived from an EMBL/GenBank/DDBJ whole genome shotgun (WGS) entry which is preliminary data.</text>
</comment>
<proteinExistence type="predicted"/>
<dbReference type="EMBL" id="METP01000012">
    <property type="protein sequence ID" value="OGC06975.1"/>
    <property type="molecule type" value="Genomic_DNA"/>
</dbReference>